<organism evidence="3">
    <name type="scientific">Theileria annulata</name>
    <dbReference type="NCBI Taxonomy" id="5874"/>
    <lineage>
        <taxon>Eukaryota</taxon>
        <taxon>Sar</taxon>
        <taxon>Alveolata</taxon>
        <taxon>Apicomplexa</taxon>
        <taxon>Aconoidasida</taxon>
        <taxon>Piroplasmida</taxon>
        <taxon>Theileriidae</taxon>
        <taxon>Theileria</taxon>
    </lineage>
</organism>
<sequence length="356" mass="38748">MKLDYNIMEQVYNYTQNEPVVHYMGIRNKAEDIKTKADQLKTTADSQSGGELTTIKSNDIQSDTAPQTLKGKAGLLKGKAQKLNEAAESLRAEAATGQLNPLQELAKSLKEAAGNQESGDDHLYGAAGQLATHSATGLEPLATNVITKFEAVKQAYGALMTEASKLTGLPQEKQQLVTAVTKEYNDLKNIYDGMLNLTKLAKAAGELSTQGGGPLATLRNAATQLEQNVTALRDNANTGNDYAKAQQVISQFETVENAYKALGDKTSVKDKFEALKSVYDQILKFTKVKHYSEQLHTAANGVNTTDVIINFNAVVDSSNALGDNKSIVKSEFDNLQKEYSKAIYVYKWYFISLPSS</sequence>
<dbReference type="AlphaFoldDB" id="A0A3B0ML77"/>
<dbReference type="EMBL" id="UIVT01000002">
    <property type="protein sequence ID" value="SVP90843.1"/>
    <property type="molecule type" value="Genomic_DNA"/>
</dbReference>
<name>A0A3B0ML77_THEAN</name>
<evidence type="ECO:0000256" key="1">
    <source>
        <dbReference type="SAM" id="Coils"/>
    </source>
</evidence>
<feature type="region of interest" description="Disordered" evidence="2">
    <location>
        <begin position="41"/>
        <end position="66"/>
    </location>
</feature>
<dbReference type="Pfam" id="PF07709">
    <property type="entry name" value="SRR"/>
    <property type="match status" value="2"/>
</dbReference>
<keyword evidence="1" id="KW-0175">Coiled coil</keyword>
<accession>A0A3B0ML77</accession>
<evidence type="ECO:0000313" key="3">
    <source>
        <dbReference type="EMBL" id="SVP90843.1"/>
    </source>
</evidence>
<dbReference type="InterPro" id="IPR011714">
    <property type="entry name" value="Seve_residue_repeat"/>
</dbReference>
<evidence type="ECO:0000313" key="4">
    <source>
        <dbReference type="EMBL" id="SVP91403.1"/>
    </source>
</evidence>
<proteinExistence type="predicted"/>
<gene>
    <name evidence="3" type="ORF">TAT_000155400</name>
    <name evidence="4" type="ORF">TAV_000155600</name>
</gene>
<protein>
    <submittedName>
        <fullName evidence="3">Tpr-related protein family member, putative</fullName>
    </submittedName>
</protein>
<dbReference type="VEuPathDB" id="PiroplasmaDB:TA14140"/>
<reference evidence="3" key="1">
    <citation type="submission" date="2018-07" db="EMBL/GenBank/DDBJ databases">
        <authorList>
            <person name="Quirk P.G."/>
            <person name="Krulwich T.A."/>
        </authorList>
    </citation>
    <scope>NUCLEOTIDE SEQUENCE</scope>
    <source>
        <strain evidence="3">Anand</strain>
    </source>
</reference>
<dbReference type="EMBL" id="UIVS01000002">
    <property type="protein sequence ID" value="SVP91403.1"/>
    <property type="molecule type" value="Genomic_DNA"/>
</dbReference>
<evidence type="ECO:0000256" key="2">
    <source>
        <dbReference type="SAM" id="MobiDB-lite"/>
    </source>
</evidence>
<feature type="coiled-coil region" evidence="1">
    <location>
        <begin position="73"/>
        <end position="100"/>
    </location>
</feature>